<evidence type="ECO:0000313" key="2">
    <source>
        <dbReference type="EMBL" id="GBG18922.1"/>
    </source>
</evidence>
<evidence type="ECO:0000256" key="1">
    <source>
        <dbReference type="SAM" id="MobiDB-lite"/>
    </source>
</evidence>
<gene>
    <name evidence="2" type="ORF">NIES4072_25870</name>
</gene>
<keyword evidence="3" id="KW-1185">Reference proteome</keyword>
<sequence>MNRVNAKHTQREHNQDLRTNNLKHLSPLKKRGNSKAPFLEVGGSLIRKS</sequence>
<dbReference type="Proteomes" id="UP000245124">
    <property type="component" value="Unassembled WGS sequence"/>
</dbReference>
<dbReference type="EMBL" id="BDUD01000001">
    <property type="protein sequence ID" value="GBG18922.1"/>
    <property type="molecule type" value="Genomic_DNA"/>
</dbReference>
<evidence type="ECO:0000313" key="3">
    <source>
        <dbReference type="Proteomes" id="UP000245124"/>
    </source>
</evidence>
<dbReference type="AlphaFoldDB" id="A0A2R5FJH6"/>
<proteinExistence type="predicted"/>
<feature type="region of interest" description="Disordered" evidence="1">
    <location>
        <begin position="1"/>
        <end position="36"/>
    </location>
</feature>
<accession>A0A2R5FJH6</accession>
<protein>
    <submittedName>
        <fullName evidence="2">Uncharacterized protein</fullName>
    </submittedName>
</protein>
<organism evidence="2 3">
    <name type="scientific">Nostoc commune NIES-4072</name>
    <dbReference type="NCBI Taxonomy" id="2005467"/>
    <lineage>
        <taxon>Bacteria</taxon>
        <taxon>Bacillati</taxon>
        <taxon>Cyanobacteriota</taxon>
        <taxon>Cyanophyceae</taxon>
        <taxon>Nostocales</taxon>
        <taxon>Nostocaceae</taxon>
        <taxon>Nostoc</taxon>
    </lineage>
</organism>
<reference evidence="2 3" key="1">
    <citation type="submission" date="2017-06" db="EMBL/GenBank/DDBJ databases">
        <title>Genome sequencing of cyanobaciteial culture collection at National Institute for Environmental Studies (NIES).</title>
        <authorList>
            <person name="Hirose Y."/>
            <person name="Shimura Y."/>
            <person name="Fujisawa T."/>
            <person name="Nakamura Y."/>
            <person name="Kawachi M."/>
        </authorList>
    </citation>
    <scope>NUCLEOTIDE SEQUENCE [LARGE SCALE GENOMIC DNA]</scope>
    <source>
        <strain evidence="2 3">NIES-4072</strain>
    </source>
</reference>
<comment type="caution">
    <text evidence="2">The sequence shown here is derived from an EMBL/GenBank/DDBJ whole genome shotgun (WGS) entry which is preliminary data.</text>
</comment>
<name>A0A2R5FJH6_NOSCO</name>